<dbReference type="KEGG" id="moc:BB934_43365"/>
<accession>A0A1B2EYQ1</accession>
<dbReference type="PROSITE" id="PS51318">
    <property type="entry name" value="TAT"/>
    <property type="match status" value="1"/>
</dbReference>
<sequence length="438" mass="48136">MGITRRRFMSTAAGLAAAGVLTWASSRQARAATGPLSVWKFGGTPREVEFWAKQNDQFTADHKGVELQYSYFNGQVRRQKIQAALQTRQLPDVMVGFGQDVPELVNFKAIRPLEALAGNKLAGWRDRMVPEILNSGIYDGKLYGLPVYVDMAPFLAYNIDALKEAGFDRPPRTWFELRDYAKKLTKPDRPGFAFPATTSPGDINIFEAVAYANGGRIYDPATNKVTLTDRGIVDALQLYVDLVKDGSTPTPASMAETNFRDTAQLFAQGRVAMWVAFSWLNTPWGTPDNLNWTGAAFPRPDKPSGSFPPVSALMDPSAILFISANTKHPEAALEYVDFWSQDQQLGLWDGDPEFSRIPAGKAAWQSPDLAKRWPNWIEAYKAGTLFSGAEAMPRFVGVTQVETALGAAIQEAILGRRPAADALANAQAIAQQQINGLR</sequence>
<geneLocation type="plasmid" evidence="5">
    <name>unnamed4</name>
</geneLocation>
<dbReference type="Gene3D" id="3.40.190.10">
    <property type="entry name" value="Periplasmic binding protein-like II"/>
    <property type="match status" value="1"/>
</dbReference>
<protein>
    <recommendedName>
        <fullName evidence="6">Sugar ABC transporter substrate-binding protein</fullName>
    </recommendedName>
</protein>
<reference evidence="5" key="1">
    <citation type="submission" date="2016-07" db="EMBL/GenBank/DDBJ databases">
        <title>Microvirga ossetica sp. nov. a new species of rhizobia isolated from root nodules of the legume species Vicia alpestris Steven originated from North Ossetia region in the Caucasus.</title>
        <authorList>
            <person name="Safronova V.I."/>
            <person name="Kuznetsova I.G."/>
            <person name="Sazanova A.L."/>
            <person name="Belimov A."/>
            <person name="Andronov E."/>
            <person name="Osledkin Y.S."/>
            <person name="Onishchuk O.P."/>
            <person name="Kurchak O.N."/>
            <person name="Shaposhnikov A.I."/>
            <person name="Willems A."/>
            <person name="Tikhonovich I.A."/>
        </authorList>
    </citation>
    <scope>NUCLEOTIDE SEQUENCE [LARGE SCALE GENOMIC DNA]</scope>
    <source>
        <strain evidence="5">V5/3M</strain>
        <plasmid evidence="5">unnamed4</plasmid>
    </source>
</reference>
<feature type="signal peptide" evidence="4">
    <location>
        <begin position="1"/>
        <end position="31"/>
    </location>
</feature>
<dbReference type="OrthoDB" id="9808332at2"/>
<dbReference type="SUPFAM" id="SSF53850">
    <property type="entry name" value="Periplasmic binding protein-like II"/>
    <property type="match status" value="1"/>
</dbReference>
<keyword evidence="4" id="KW-0732">Signal</keyword>
<evidence type="ECO:0000256" key="4">
    <source>
        <dbReference type="SAM" id="SignalP"/>
    </source>
</evidence>
<organism evidence="5">
    <name type="scientific">Microvirga ossetica</name>
    <dbReference type="NCBI Taxonomy" id="1882682"/>
    <lineage>
        <taxon>Bacteria</taxon>
        <taxon>Pseudomonadati</taxon>
        <taxon>Pseudomonadota</taxon>
        <taxon>Alphaproteobacteria</taxon>
        <taxon>Hyphomicrobiales</taxon>
        <taxon>Methylobacteriaceae</taxon>
        <taxon>Microvirga</taxon>
    </lineage>
</organism>
<evidence type="ECO:0000256" key="1">
    <source>
        <dbReference type="ARBA" id="ARBA00004418"/>
    </source>
</evidence>
<evidence type="ECO:0000256" key="3">
    <source>
        <dbReference type="ARBA" id="ARBA00022764"/>
    </source>
</evidence>
<keyword evidence="3" id="KW-0574">Periplasm</keyword>
<dbReference type="RefSeq" id="WP_099515869.1">
    <property type="nucleotide sequence ID" value="NZ_CP016620.1"/>
</dbReference>
<dbReference type="Pfam" id="PF01547">
    <property type="entry name" value="SBP_bac_1"/>
    <property type="match status" value="1"/>
</dbReference>
<proteinExistence type="inferred from homology"/>
<feature type="chain" id="PRO_5008536300" description="Sugar ABC transporter substrate-binding protein" evidence="4">
    <location>
        <begin position="32"/>
        <end position="438"/>
    </location>
</feature>
<dbReference type="InterPro" id="IPR050490">
    <property type="entry name" value="Bact_solute-bd_prot1"/>
</dbReference>
<dbReference type="AlphaFoldDB" id="A0A1B2EYQ1"/>
<evidence type="ECO:0008006" key="6">
    <source>
        <dbReference type="Google" id="ProtNLM"/>
    </source>
</evidence>
<name>A0A1B2EYQ1_9HYPH</name>
<dbReference type="PANTHER" id="PTHR43649:SF12">
    <property type="entry name" value="DIACETYLCHITOBIOSE BINDING PROTEIN DASA"/>
    <property type="match status" value="1"/>
</dbReference>
<dbReference type="InterPro" id="IPR006059">
    <property type="entry name" value="SBP"/>
</dbReference>
<dbReference type="InterPro" id="IPR006311">
    <property type="entry name" value="TAT_signal"/>
</dbReference>
<dbReference type="EMBL" id="CP016620">
    <property type="protein sequence ID" value="ANY85047.1"/>
    <property type="molecule type" value="Genomic_DNA"/>
</dbReference>
<gene>
    <name evidence="5" type="ORF">BB934_43365</name>
</gene>
<dbReference type="GO" id="GO:0042597">
    <property type="term" value="C:periplasmic space"/>
    <property type="evidence" value="ECO:0007669"/>
    <property type="project" value="UniProtKB-SubCell"/>
</dbReference>
<keyword evidence="5" id="KW-0614">Plasmid</keyword>
<comment type="similarity">
    <text evidence="2">Belongs to the bacterial solute-binding protein 1 family.</text>
</comment>
<comment type="subcellular location">
    <subcellularLocation>
        <location evidence="1">Periplasm</location>
    </subcellularLocation>
</comment>
<evidence type="ECO:0000313" key="5">
    <source>
        <dbReference type="EMBL" id="ANY85047.1"/>
    </source>
</evidence>
<evidence type="ECO:0000256" key="2">
    <source>
        <dbReference type="ARBA" id="ARBA00008520"/>
    </source>
</evidence>
<dbReference type="PANTHER" id="PTHR43649">
    <property type="entry name" value="ARABINOSE-BINDING PROTEIN-RELATED"/>
    <property type="match status" value="1"/>
</dbReference>